<dbReference type="GO" id="GO:0030246">
    <property type="term" value="F:carbohydrate binding"/>
    <property type="evidence" value="ECO:0007669"/>
    <property type="project" value="InterPro"/>
</dbReference>
<dbReference type="GO" id="GO:0000272">
    <property type="term" value="P:polysaccharide catabolic process"/>
    <property type="evidence" value="ECO:0007669"/>
    <property type="project" value="InterPro"/>
</dbReference>
<dbReference type="Gene3D" id="2.60.40.680">
    <property type="match status" value="1"/>
</dbReference>
<dbReference type="InterPro" id="IPR011050">
    <property type="entry name" value="Pectin_lyase_fold/virulence"/>
</dbReference>
<dbReference type="CDD" id="cd08547">
    <property type="entry name" value="Type_II_cohesin"/>
    <property type="match status" value="1"/>
</dbReference>
<dbReference type="SUPFAM" id="SSF51126">
    <property type="entry name" value="Pectin lyase-like"/>
    <property type="match status" value="1"/>
</dbReference>
<dbReference type="InterPro" id="IPR002105">
    <property type="entry name" value="Dockerin_1_rpt"/>
</dbReference>
<gene>
    <name evidence="1" type="ORF">FYK55_14080</name>
</gene>
<sequence length="835" mass="88861">MRAKRHLRVQSLEQRRLLAVMVVDPQPGETPAAVFANALQQANNTPEPDTIELAPAVYDLGTIDQQSLEVTSELSIVGQSPADTTILPHGTATSIIVTGGGNLKLSGLTIYAPVARTSTALQVDGQAELFQVAMIGLSGSIEDPQGFSPPTSLIVNQGLVSIRDSILTDSPGTAIQNSGSLMMEGSIVSGSRVSGINSINGDATEIRDSLFFENGTGIVGRSTLQISGSTVAQNGQLIGVAGFPGGGIHWIGSEDVSEIQIDPDNVVVDNQIQFPEPKPLDIQVRWPSEIENYSLGTSSEAVSRLEERSIETVDGVLQSSDLSLEGVNVSVRQVDGQTLVESRGLGVSSVFWNGVEQRFMIESVRRRVDELFPISDELVDLDAGRVIGSGSAIEFSTRDLLGDREDLTVASQNTWRYLDVTNVTSTSGAEVSSWNHGGFLNWFRYRARPGFEGQDTLIVTGTDRNGVELEGIIIVDVASQSTVTLNVAASELNESIDVALSSSGMGRLSSFDFSVTFDPEVVDLDEVEFGRGYPFLQSINTDRPGKVNISALNGFSTGNDLVKLSFRRIAPGSAQIQLSRSGFIARSDGQDLSFDALPMKYYHLTQHDTNRDGSVTPSDALMVINGLARPSALETGGSEVSYDREMDTNGDALVTPSDALSVINRLGQEAAVGESLAEHPIFSSTASAFLAVGEDIPDFVARPHLPIDDGTPAEGVDLTPPTPQAISSAEQLVVGDSGRSLPGTLTGIHDSRLYAVPANGQRLGFGLTNDSGRHDALTLTIWSHDGSLIDAYPTKVSQGIAGGAVETSAGDQWVYFRIGLSTDVTTDFRFDLVTL</sequence>
<name>A0A5M6D565_9BACT</name>
<evidence type="ECO:0000313" key="2">
    <source>
        <dbReference type="Proteomes" id="UP000324479"/>
    </source>
</evidence>
<dbReference type="AlphaFoldDB" id="A0A5M6D565"/>
<dbReference type="InterPro" id="IPR012334">
    <property type="entry name" value="Pectin_lyas_fold"/>
</dbReference>
<dbReference type="InterPro" id="IPR008965">
    <property type="entry name" value="CBM2/CBM3_carb-bd_dom_sf"/>
</dbReference>
<dbReference type="Pfam" id="PF00404">
    <property type="entry name" value="Dockerin_1"/>
    <property type="match status" value="1"/>
</dbReference>
<dbReference type="Gene3D" id="2.160.20.10">
    <property type="entry name" value="Single-stranded right-handed beta-helix, Pectin lyase-like"/>
    <property type="match status" value="1"/>
</dbReference>
<organism evidence="1 2">
    <name type="scientific">Roseiconus nitratireducens</name>
    <dbReference type="NCBI Taxonomy" id="2605748"/>
    <lineage>
        <taxon>Bacteria</taxon>
        <taxon>Pseudomonadati</taxon>
        <taxon>Planctomycetota</taxon>
        <taxon>Planctomycetia</taxon>
        <taxon>Pirellulales</taxon>
        <taxon>Pirellulaceae</taxon>
        <taxon>Roseiconus</taxon>
    </lineage>
</organism>
<dbReference type="Proteomes" id="UP000324479">
    <property type="component" value="Unassembled WGS sequence"/>
</dbReference>
<dbReference type="SUPFAM" id="SSF49384">
    <property type="entry name" value="Carbohydrate-binding domain"/>
    <property type="match status" value="1"/>
</dbReference>
<dbReference type="GO" id="GO:0004553">
    <property type="term" value="F:hydrolase activity, hydrolyzing O-glycosyl compounds"/>
    <property type="evidence" value="ECO:0007669"/>
    <property type="project" value="InterPro"/>
</dbReference>
<reference evidence="1 2" key="1">
    <citation type="submission" date="2019-08" db="EMBL/GenBank/DDBJ databases">
        <authorList>
            <person name="Dhanesh K."/>
            <person name="Kumar G."/>
            <person name="Sasikala C."/>
            <person name="Venkata Ramana C."/>
        </authorList>
    </citation>
    <scope>NUCLEOTIDE SEQUENCE [LARGE SCALE GENOMIC DNA]</scope>
    <source>
        <strain evidence="1 2">JC645</strain>
    </source>
</reference>
<evidence type="ECO:0008006" key="3">
    <source>
        <dbReference type="Google" id="ProtNLM"/>
    </source>
</evidence>
<accession>A0A5M6D565</accession>
<keyword evidence="2" id="KW-1185">Reference proteome</keyword>
<proteinExistence type="predicted"/>
<dbReference type="RefSeq" id="WP_161604497.1">
    <property type="nucleotide sequence ID" value="NZ_VWOX01000007.1"/>
</dbReference>
<comment type="caution">
    <text evidence="1">The sequence shown here is derived from an EMBL/GenBank/DDBJ whole genome shotgun (WGS) entry which is preliminary data.</text>
</comment>
<dbReference type="EMBL" id="VWOX01000007">
    <property type="protein sequence ID" value="KAA5542657.1"/>
    <property type="molecule type" value="Genomic_DNA"/>
</dbReference>
<protein>
    <recommendedName>
        <fullName evidence="3">Dockerin type I repeat protein</fullName>
    </recommendedName>
</protein>
<evidence type="ECO:0000313" key="1">
    <source>
        <dbReference type="EMBL" id="KAA5542657.1"/>
    </source>
</evidence>